<dbReference type="Proteomes" id="UP001629745">
    <property type="component" value="Unassembled WGS sequence"/>
</dbReference>
<organism evidence="2 3">
    <name type="scientific">Rhodococcus parequi</name>
    <dbReference type="NCBI Taxonomy" id="3137122"/>
    <lineage>
        <taxon>Bacteria</taxon>
        <taxon>Bacillati</taxon>
        <taxon>Actinomycetota</taxon>
        <taxon>Actinomycetes</taxon>
        <taxon>Mycobacteriales</taxon>
        <taxon>Nocardiaceae</taxon>
        <taxon>Rhodococcus</taxon>
    </lineage>
</organism>
<dbReference type="EMBL" id="JBDLNV010000005">
    <property type="protein sequence ID" value="MFM1725063.1"/>
    <property type="molecule type" value="Genomic_DNA"/>
</dbReference>
<dbReference type="InterPro" id="IPR032466">
    <property type="entry name" value="Metal_Hydrolase"/>
</dbReference>
<protein>
    <submittedName>
        <fullName evidence="2">Peptidase</fullName>
    </submittedName>
</protein>
<dbReference type="Gene3D" id="3.20.20.140">
    <property type="entry name" value="Metal-dependent hydrolases"/>
    <property type="match status" value="1"/>
</dbReference>
<gene>
    <name evidence="2" type="ORF">ABEU20_003659</name>
</gene>
<sequence>MSVRSSFVRRRLLPTLGACTAIAIAGTAIAVSVPLSPDPTDPGPPTDPVYGLAGGCYTLASETVPGFVVRDGDGYRVGADAADATKFRMQAAQLGRFLFFGDDSALIAGEPGHAFAALQATPATDWTLTFTDGAYTATSTTNGQQLGVNRADGRLAVTDPGQDPEAGRFRLAPADGCADFPEAEVGARGVPLTTSPGEVRGFIDAHVHMNANEFIGGEIRCGEPYSPLGVTVALQDCEDHEPDGLPALLENVLSHGSPFESHDTTMWPSFADVPSYDSMTHEQMYYRWVERAWRGGQRIMTNLLVSNRVLCELYPLRSNPCDEMETVRIEARQAHGIQDYVDAQYGGPGRGWFRIVSSPADARAVAASGKLAVTLGMEISEPFGCGLRNGAPLCTEHDIDAGLDELYGMGVRQVILTHKFDNALGGVRFDQGVTGLAVNAGNFLGTGEFWKTEPCTGVAKDNPIGNVDQSTAELTKSLPPGVTLPVYPDGDACNARDLTPLGEYAIRAMMQRGMIVDIDHMGVETADSALKILEDAQYSGVVSSHGWTDPSNYPRIYKLGGFVASYAGPSENFVGEWRAAREDRDERYYFGYGFGADTNGFGAQPAPHEDGARGVEYPYSTFDGGTVMEQQRAGTRTFDFNTDGLAQYGMIPDWIEDMRVFAGQDGAQFIDDMSRGAEAYLQMWERVAR</sequence>
<feature type="signal peptide" evidence="1">
    <location>
        <begin position="1"/>
        <end position="30"/>
    </location>
</feature>
<comment type="caution">
    <text evidence="2">The sequence shown here is derived from an EMBL/GenBank/DDBJ whole genome shotgun (WGS) entry which is preliminary data.</text>
</comment>
<keyword evidence="3" id="KW-1185">Reference proteome</keyword>
<dbReference type="RefSeq" id="WP_420165534.1">
    <property type="nucleotide sequence ID" value="NZ_JBDLNV010000005.1"/>
</dbReference>
<evidence type="ECO:0000256" key="1">
    <source>
        <dbReference type="SAM" id="SignalP"/>
    </source>
</evidence>
<keyword evidence="1" id="KW-0732">Signal</keyword>
<evidence type="ECO:0000313" key="2">
    <source>
        <dbReference type="EMBL" id="MFM1725063.1"/>
    </source>
</evidence>
<feature type="chain" id="PRO_5045145445" evidence="1">
    <location>
        <begin position="31"/>
        <end position="689"/>
    </location>
</feature>
<dbReference type="SUPFAM" id="SSF51556">
    <property type="entry name" value="Metallo-dependent hydrolases"/>
    <property type="match status" value="1"/>
</dbReference>
<name>A0ABW9FK75_9NOCA</name>
<reference evidence="2 3" key="1">
    <citation type="submission" date="2023-11" db="EMBL/GenBank/DDBJ databases">
        <authorList>
            <person name="Val-Calvo J."/>
            <person name="Scortti M."/>
            <person name="Vazquez-Boland J."/>
        </authorList>
    </citation>
    <scope>NUCLEOTIDE SEQUENCE [LARGE SCALE GENOMIC DNA]</scope>
    <source>
        <strain evidence="2 3">PAM 2766</strain>
    </source>
</reference>
<proteinExistence type="predicted"/>
<accession>A0ABW9FK75</accession>
<evidence type="ECO:0000313" key="3">
    <source>
        <dbReference type="Proteomes" id="UP001629745"/>
    </source>
</evidence>